<sequence length="98" mass="11169">MNVIERVTYEHNVYIDECPESITRSACRRVIMIEGEKPLYEGSNGGSIIMYVNSWPMLVGVLSARQNVGKANQADNWYHFNDFRQHSLPTKDSYAAAI</sequence>
<dbReference type="AlphaFoldDB" id="A0A0N5CMJ8"/>
<reference evidence="3" key="1">
    <citation type="submission" date="2017-02" db="UniProtKB">
        <authorList>
            <consortium name="WormBaseParasite"/>
        </authorList>
    </citation>
    <scope>IDENTIFICATION</scope>
</reference>
<dbReference type="STRING" id="103827.A0A0N5CMJ8"/>
<dbReference type="OrthoDB" id="5865429at2759"/>
<evidence type="ECO:0000313" key="2">
    <source>
        <dbReference type="Proteomes" id="UP000276776"/>
    </source>
</evidence>
<reference evidence="1 2" key="2">
    <citation type="submission" date="2018-11" db="EMBL/GenBank/DDBJ databases">
        <authorList>
            <consortium name="Pathogen Informatics"/>
        </authorList>
    </citation>
    <scope>NUCLEOTIDE SEQUENCE [LARGE SCALE GENOMIC DNA]</scope>
</reference>
<gene>
    <name evidence="1" type="ORF">TCLT_LOCUS1383</name>
</gene>
<dbReference type="EMBL" id="UYYF01000170">
    <property type="protein sequence ID" value="VDM96792.1"/>
    <property type="molecule type" value="Genomic_DNA"/>
</dbReference>
<keyword evidence="2" id="KW-1185">Reference proteome</keyword>
<evidence type="ECO:0000313" key="3">
    <source>
        <dbReference type="WBParaSite" id="TCLT_0000138201-mRNA-1"/>
    </source>
</evidence>
<proteinExistence type="predicted"/>
<protein>
    <submittedName>
        <fullName evidence="3">Tyrosine-protein phosphatase domain-containing protein</fullName>
    </submittedName>
</protein>
<name>A0A0N5CMJ8_THECL</name>
<dbReference type="Proteomes" id="UP000276776">
    <property type="component" value="Unassembled WGS sequence"/>
</dbReference>
<organism evidence="3">
    <name type="scientific">Thelazia callipaeda</name>
    <name type="common">Oriental eyeworm</name>
    <name type="synonym">Parasitic nematode</name>
    <dbReference type="NCBI Taxonomy" id="103827"/>
    <lineage>
        <taxon>Eukaryota</taxon>
        <taxon>Metazoa</taxon>
        <taxon>Ecdysozoa</taxon>
        <taxon>Nematoda</taxon>
        <taxon>Chromadorea</taxon>
        <taxon>Rhabditida</taxon>
        <taxon>Spirurina</taxon>
        <taxon>Spiruromorpha</taxon>
        <taxon>Thelazioidea</taxon>
        <taxon>Thelaziidae</taxon>
        <taxon>Thelazia</taxon>
    </lineage>
</organism>
<accession>A0A0N5CMJ8</accession>
<dbReference type="WBParaSite" id="TCLT_0000138201-mRNA-1">
    <property type="protein sequence ID" value="TCLT_0000138201-mRNA-1"/>
    <property type="gene ID" value="TCLT_0000138201"/>
</dbReference>
<evidence type="ECO:0000313" key="1">
    <source>
        <dbReference type="EMBL" id="VDM96792.1"/>
    </source>
</evidence>